<dbReference type="GO" id="GO:0030154">
    <property type="term" value="P:cell differentiation"/>
    <property type="evidence" value="ECO:0007669"/>
    <property type="project" value="UniProtKB-KW"/>
</dbReference>
<dbReference type="PROSITE" id="PS51215">
    <property type="entry name" value="AWS"/>
    <property type="match status" value="1"/>
</dbReference>
<dbReference type="STRING" id="244447.ENSCSEP00000007119"/>
<feature type="domain" description="Post-SET" evidence="20">
    <location>
        <begin position="1525"/>
        <end position="1541"/>
    </location>
</feature>
<keyword evidence="9" id="KW-0949">S-adenosyl-L-methionine</keyword>
<evidence type="ECO:0000256" key="8">
    <source>
        <dbReference type="ARBA" id="ARBA00022679"/>
    </source>
</evidence>
<feature type="compositionally biased region" description="Basic residues" evidence="17">
    <location>
        <begin position="328"/>
        <end position="340"/>
    </location>
</feature>
<feature type="compositionally biased region" description="Acidic residues" evidence="17">
    <location>
        <begin position="1998"/>
        <end position="2007"/>
    </location>
</feature>
<dbReference type="Pfam" id="PF08236">
    <property type="entry name" value="SRI"/>
    <property type="match status" value="1"/>
</dbReference>
<evidence type="ECO:0000259" key="20">
    <source>
        <dbReference type="PROSITE" id="PS50868"/>
    </source>
</evidence>
<dbReference type="CDD" id="cd00201">
    <property type="entry name" value="WW"/>
    <property type="match status" value="1"/>
</dbReference>
<dbReference type="InterPro" id="IPR003616">
    <property type="entry name" value="Post-SET_dom"/>
</dbReference>
<feature type="compositionally biased region" description="Basic and acidic residues" evidence="17">
    <location>
        <begin position="2136"/>
        <end position="2146"/>
    </location>
</feature>
<dbReference type="InterPro" id="IPR006560">
    <property type="entry name" value="AWS_dom"/>
</dbReference>
<dbReference type="Pfam" id="PF17907">
    <property type="entry name" value="AWS"/>
    <property type="match status" value="1"/>
</dbReference>
<dbReference type="PROSITE" id="PS50280">
    <property type="entry name" value="SET"/>
    <property type="match status" value="1"/>
</dbReference>
<keyword evidence="6" id="KW-0597">Phosphoprotein</keyword>
<keyword evidence="4" id="KW-0158">Chromosome</keyword>
<sequence length="2631" mass="294111">MGEPHDFKHFADEEGSGASVKVDGLSNAALIKTLSPRVMLSNHFLPKGTKTKVNLEDQSRQKVSFSFAQTKKPLQSPLFTPSSSEKPAVESLAALSQSTPDNGGQCTDSNNEQKQTSIVPKPAPETPQIPLSSATKLKPDLGKMHFKKQILSVSVSEDKPTSVIPEESHSTELQVLQMSASESETKFLTPPLQNIDNVNPSENTYIDSSEIRLSLSLKKSTASSGKDGDTSGTAEVENKISERKTRPDSDGDSAHMSSSRQSDSKSRTNLESKVKDVKKSSSSSHLTDKEKCSSKRSENYERSSSYSKSDRDSRYTSSRSARSDKERRRTRSRSRSRSRGPRTSSSHSRSERSRGDRGSRSERSYYYDSDRRSHRSSPRRERKSSRSRTDRVRDSSDSEEDHRKTRTRTSDSSRSSVYSSSHKESRSSSYSKSDKAYKSIDPSHSSEIDRKSLFLKSERTSKRLSDSDQQRKWSPDLDSSYRKSSIHSKSDSSSKCSFSSIHTHSNTNDKYHKNSSSESEADHKEKSQASERSSVSDEKSKDPLQKNNRLDHKQMTPCSFSLKATGHDRQSDDLSHSPDKTSPCPTIADSYRVDSELFNQLLESKDSCTQNVLEEFSVKKTDETKSGFEVVNKNASTTSSNSLKHLDATLENLNNVKDSLSSNKWPHVNLHEPSCNKSDGAVLIQDKKIVDGLPEPKSLPGKDEPAMDNMYEETKSEMDEPNTLEKEPDTSLPLYGESTHQENMNPNQVTVKKSGGKKSRWDIVGQSSHDSDQSHSTLIAESKTTAIKVISVKQIEVTTDNSQQDFKIRDDIPPETEKYFMLGKHTQISKHECGSDSMSMDYYNTDQNGPNQTRTQTHPCDLEIISSVKTKTNETLHSSDASQVDSTANLTSWDGNNYTEKSANVDNKNYLVERPSAHLDALRGQSEASDSDNSEYDSDCGEAIKRLHSVVVVPKNSSLGLDAQDSGASQRSTNNSGLQSHNFRANIESPNITNQISSQRRPLSPSVLFGGNDSSSSSMLCQSQSNMIDSTSPSEGSSAISVLSHVSDLSSAHRTATDSAHSFGHLGQYRIEQKQHSISNKTEYIYAHHQLRDLSNNDNFSNKNRVITGWGFTQSEQPSSTYQQPDSSHGPQLPITKLSGISPKVQEHEQSNHQWNHQSPHMQTSRTPYLHAHELYRDLVGEIHPDSLTNDHGDCSTDKCSNLGRSSVESREPHTAGSSSSVQGHEISSNSRGSVIPDPPRDVNFRPHRGRGPPKKRRQEFESDSDNEAEAGPAGKKDRHGDVDTTREPAVKAEVFRPSLTLQDFQDALRWKDQAKSKKMPPYFDLIEENLYLTERKKSKSHRDIKRMQCECPMLSREERSKGASACGEDCLNRLLMIECSSRCLNGVYCSNRRFQNKQHAGFDVILTEDKGWGLRAAKDLTANTFVLEYCGEVLDHKEFKTRVKEYARNKNIHYYFMSLKNNEIIDATLKGNCSRFMNHSCEPNCETQKWTVNGQLRVGFFTTKAVSAGTELTFDYQFQRYGKEAQKCFCGASSCRGFLGGENRVSVRAAGGKMKKDRNRKSALTTVDEELEVLLENGEGLYDEKQVVSLCRLMVRVETFEQKLTCLKLIRDTQNPSCLKQFLDHHGLSLLWILMVELSEAKGNSVNNIKLQSEIMKALAVLPISTKNMLEESRVLTFIQRWAQTKALPQPAEMDGYSSENTSRAQTPLNTPDGSSAKMGPDLDVDSSKPAVYRRLKIISENSLDSALSDASKASDGKEDEEEDDEEEDDSSQTGASESKELKSEPLCETSDPTKDAVEDSEEKDKNQQEESLSSTNQDQSQNQEIEIRLNVNTEDENTESKDSTPEDLKDGDLKDVDLKDGDLKDGDLKDGDLKDGDLKDEDLKDGDLKEHLVEQSILPVSESTEIESDQPAVKCPELENESIQTDVTDHLNEQPSEQMEVQSESQETDKAPLSSNPQPGESTADIPQNSAIPETSMPSEIPLAPIDPSVIGTPSQDEEEGVSDVESERSQEPQLTTVDICGMAARLLDSWKDLKEVYRIPKKSQVEKEPSDRSRDRDTALTPRATSGSRERERERERERDRERDYDRDRDWDRDRDRERDRDRGSEKALRSAERRRRRSVSPPPSSSSSSYERSSRRTEERFDPASNSKTPRGVGGKERNKLSTEERRKLFEQEVAQKEAQKQQQQQQLQQQQQQQLQTMAYDPNLAYASSSGFIHYPPGYPIQTFVDPTNPNAGKVLLPTPSVDPALSYDQTPAPQQLLSDMALTSPSSTSQATSVSSLSHHITTTSITAGTPQQQQYAPTNVATQDGGVAVLSVAAQTAPQVQSQQSYTTLWDPNTQQTVTVQTQPTQQYATAPAQAQAQTAIYYQGQPCQTIYSIPTAYPQANTPVIQAYTESTASYLHGQPVYPGHQQGVVVQQGGTVTTIVTSQTVQQEMIVPNNVIDLPPPSPPKPKTIVLPPNWKVARDPEGKIYYYHIVTRQTQWDPPTWEGSTDNTSVDHESEMDLGTPTYDENPSKFSTKTAEADTSSELAKKSKETFRKEMSQFIVQCLNPYRKPDCKLGRISNTEDFKHLARKLTHGVMNKELKACTNPEDLECNENVKHKTKEYIKKYMQRFGSVYRPKEDTDVY</sequence>
<dbReference type="InterPro" id="IPR001202">
    <property type="entry name" value="WW_dom"/>
</dbReference>
<feature type="compositionally biased region" description="Polar residues" evidence="17">
    <location>
        <begin position="2513"/>
        <end position="2527"/>
    </location>
</feature>
<feature type="compositionally biased region" description="Polar residues" evidence="17">
    <location>
        <begin position="94"/>
        <end position="118"/>
    </location>
</feature>
<dbReference type="Proteomes" id="UP000265120">
    <property type="component" value="Chromosome 13"/>
</dbReference>
<reference evidence="22 23" key="1">
    <citation type="journal article" date="2014" name="Nat. Genet.">
        <title>Whole-genome sequence of a flatfish provides insights into ZW sex chromosome evolution and adaptation to a benthic lifestyle.</title>
        <authorList>
            <person name="Chen S."/>
            <person name="Zhang G."/>
            <person name="Shao C."/>
            <person name="Huang Q."/>
            <person name="Liu G."/>
            <person name="Zhang P."/>
            <person name="Song W."/>
            <person name="An N."/>
            <person name="Chalopin D."/>
            <person name="Volff J.N."/>
            <person name="Hong Y."/>
            <person name="Li Q."/>
            <person name="Sha Z."/>
            <person name="Zhou H."/>
            <person name="Xie M."/>
            <person name="Yu Q."/>
            <person name="Liu Y."/>
            <person name="Xiang H."/>
            <person name="Wang N."/>
            <person name="Wu K."/>
            <person name="Yang C."/>
            <person name="Zhou Q."/>
            <person name="Liao X."/>
            <person name="Yang L."/>
            <person name="Hu Q."/>
            <person name="Zhang J."/>
            <person name="Meng L."/>
            <person name="Jin L."/>
            <person name="Tian Y."/>
            <person name="Lian J."/>
            <person name="Yang J."/>
            <person name="Miao G."/>
            <person name="Liu S."/>
            <person name="Liang Z."/>
            <person name="Yan F."/>
            <person name="Li Y."/>
            <person name="Sun B."/>
            <person name="Zhang H."/>
            <person name="Zhang J."/>
            <person name="Zhu Y."/>
            <person name="Du M."/>
            <person name="Zhao Y."/>
            <person name="Schartl M."/>
            <person name="Tang Q."/>
            <person name="Wang J."/>
        </authorList>
    </citation>
    <scope>NUCLEOTIDE SEQUENCE</scope>
</reference>
<feature type="region of interest" description="Disordered" evidence="17">
    <location>
        <begin position="873"/>
        <end position="907"/>
    </location>
</feature>
<keyword evidence="15" id="KW-0804">Transcription</keyword>
<feature type="compositionally biased region" description="Basic and acidic residues" evidence="17">
    <location>
        <begin position="2038"/>
        <end position="2061"/>
    </location>
</feature>
<evidence type="ECO:0000256" key="13">
    <source>
        <dbReference type="ARBA" id="ARBA00022853"/>
    </source>
</evidence>
<dbReference type="CDD" id="cd19172">
    <property type="entry name" value="SET_SETD2"/>
    <property type="match status" value="1"/>
</dbReference>
<dbReference type="Gene3D" id="2.20.70.10">
    <property type="match status" value="1"/>
</dbReference>
<feature type="region of interest" description="Disordered" evidence="17">
    <location>
        <begin position="51"/>
        <end position="140"/>
    </location>
</feature>
<protein>
    <recommendedName>
        <fullName evidence="3">[histone H3]-lysine(36) N-trimethyltransferase</fullName>
        <ecNumber evidence="3">2.1.1.359</ecNumber>
    </recommendedName>
</protein>
<dbReference type="Pfam" id="PF00397">
    <property type="entry name" value="WW"/>
    <property type="match status" value="1"/>
</dbReference>
<dbReference type="PROSITE" id="PS50868">
    <property type="entry name" value="POST_SET"/>
    <property type="match status" value="1"/>
</dbReference>
<feature type="region of interest" description="Disordered" evidence="17">
    <location>
        <begin position="1746"/>
        <end position="2020"/>
    </location>
</feature>
<feature type="region of interest" description="Disordered" evidence="17">
    <location>
        <begin position="1203"/>
        <end position="1291"/>
    </location>
</feature>
<dbReference type="InParanoid" id="A0A3P8UZ46"/>
<evidence type="ECO:0000256" key="14">
    <source>
        <dbReference type="ARBA" id="ARBA00023015"/>
    </source>
</evidence>
<feature type="compositionally biased region" description="Basic and acidic residues" evidence="17">
    <location>
        <begin position="444"/>
        <end position="481"/>
    </location>
</feature>
<dbReference type="OMA" id="HPNNDAA"/>
<feature type="compositionally biased region" description="Polar residues" evidence="17">
    <location>
        <begin position="1152"/>
        <end position="1165"/>
    </location>
</feature>
<keyword evidence="16" id="KW-0539">Nucleus</keyword>
<feature type="compositionally biased region" description="Basic residues" evidence="17">
    <location>
        <begin position="372"/>
        <end position="386"/>
    </location>
</feature>
<dbReference type="GO" id="GO:0005634">
    <property type="term" value="C:nucleus"/>
    <property type="evidence" value="ECO:0007669"/>
    <property type="project" value="UniProtKB-SubCell"/>
</dbReference>
<dbReference type="PROSITE" id="PS01159">
    <property type="entry name" value="WW_DOMAIN_1"/>
    <property type="match status" value="1"/>
</dbReference>
<dbReference type="InterPro" id="IPR044437">
    <property type="entry name" value="SETD2/Set2_SET"/>
</dbReference>
<dbReference type="PANTHER" id="PTHR46711">
    <property type="entry name" value="HISTONE-LYSINE N-METHYLTRANSFERASE SETD2"/>
    <property type="match status" value="1"/>
</dbReference>
<feature type="compositionally biased region" description="Basic and acidic residues" evidence="17">
    <location>
        <begin position="387"/>
        <end position="411"/>
    </location>
</feature>
<keyword evidence="5" id="KW-0217">Developmental protein</keyword>
<evidence type="ECO:0000313" key="23">
    <source>
        <dbReference type="Proteomes" id="UP000265120"/>
    </source>
</evidence>
<reference evidence="22" key="2">
    <citation type="submission" date="2025-08" db="UniProtKB">
        <authorList>
            <consortium name="Ensembl"/>
        </authorList>
    </citation>
    <scope>IDENTIFICATION</scope>
</reference>
<evidence type="ECO:0000256" key="6">
    <source>
        <dbReference type="ARBA" id="ARBA00022553"/>
    </source>
</evidence>
<feature type="compositionally biased region" description="Basic and acidic residues" evidence="17">
    <location>
        <begin position="2071"/>
        <end position="2115"/>
    </location>
</feature>
<proteinExistence type="predicted"/>
<feature type="region of interest" description="Disordered" evidence="17">
    <location>
        <begin position="1690"/>
        <end position="1728"/>
    </location>
</feature>
<evidence type="ECO:0000259" key="19">
    <source>
        <dbReference type="PROSITE" id="PS50280"/>
    </source>
</evidence>
<dbReference type="SUPFAM" id="SSF51045">
    <property type="entry name" value="WW domain"/>
    <property type="match status" value="1"/>
</dbReference>
<evidence type="ECO:0000259" key="18">
    <source>
        <dbReference type="PROSITE" id="PS50020"/>
    </source>
</evidence>
<dbReference type="InterPro" id="IPR001214">
    <property type="entry name" value="SET_dom"/>
</dbReference>
<dbReference type="GO" id="GO:0005694">
    <property type="term" value="C:chromosome"/>
    <property type="evidence" value="ECO:0007669"/>
    <property type="project" value="UniProtKB-SubCell"/>
</dbReference>
<evidence type="ECO:0000256" key="7">
    <source>
        <dbReference type="ARBA" id="ARBA00022603"/>
    </source>
</evidence>
<feature type="compositionally biased region" description="Basic and acidic residues" evidence="17">
    <location>
        <begin position="286"/>
        <end position="301"/>
    </location>
</feature>
<evidence type="ECO:0000313" key="22">
    <source>
        <dbReference type="Ensembl" id="ENSCSEP00000007119.1"/>
    </source>
</evidence>
<feature type="compositionally biased region" description="Polar residues" evidence="17">
    <location>
        <begin position="2487"/>
        <end position="2498"/>
    </location>
</feature>
<evidence type="ECO:0000256" key="3">
    <source>
        <dbReference type="ARBA" id="ARBA00012178"/>
    </source>
</evidence>
<dbReference type="InterPro" id="IPR038190">
    <property type="entry name" value="SRI_sf"/>
</dbReference>
<dbReference type="SMART" id="SM00317">
    <property type="entry name" value="SET"/>
    <property type="match status" value="1"/>
</dbReference>
<feature type="region of interest" description="Disordered" evidence="17">
    <location>
        <begin position="1114"/>
        <end position="1165"/>
    </location>
</feature>
<name>A0A3P8UZ46_CYNSE</name>
<feature type="compositionally biased region" description="Basic and acidic residues" evidence="17">
    <location>
        <begin position="1840"/>
        <end position="1895"/>
    </location>
</feature>
<accession>A0A3P8UZ46</accession>
<dbReference type="GO" id="GO:0140955">
    <property type="term" value="F:histone H3K36 trimethyltransferase activity"/>
    <property type="evidence" value="ECO:0007669"/>
    <property type="project" value="UniProtKB-EC"/>
</dbReference>
<feature type="compositionally biased region" description="Acidic residues" evidence="17">
    <location>
        <begin position="1759"/>
        <end position="1772"/>
    </location>
</feature>
<feature type="compositionally biased region" description="Basic and acidic residues" evidence="17">
    <location>
        <begin position="1779"/>
        <end position="1810"/>
    </location>
</feature>
<dbReference type="InterPro" id="IPR046341">
    <property type="entry name" value="SET_dom_sf"/>
</dbReference>
<evidence type="ECO:0000256" key="15">
    <source>
        <dbReference type="ARBA" id="ARBA00023163"/>
    </source>
</evidence>
<dbReference type="FunCoup" id="A0A3P8UZ46">
    <property type="interactions" value="1222"/>
</dbReference>
<dbReference type="GO" id="GO:0032259">
    <property type="term" value="P:methylation"/>
    <property type="evidence" value="ECO:0007669"/>
    <property type="project" value="UniProtKB-KW"/>
</dbReference>
<dbReference type="SMART" id="SM00456">
    <property type="entry name" value="WW"/>
    <property type="match status" value="1"/>
</dbReference>
<feature type="compositionally biased region" description="Low complexity" evidence="17">
    <location>
        <begin position="491"/>
        <end position="505"/>
    </location>
</feature>
<keyword evidence="13" id="KW-0156">Chromatin regulator</keyword>
<organism evidence="22 23">
    <name type="scientific">Cynoglossus semilaevis</name>
    <name type="common">Tongue sole</name>
    <dbReference type="NCBI Taxonomy" id="244447"/>
    <lineage>
        <taxon>Eukaryota</taxon>
        <taxon>Metazoa</taxon>
        <taxon>Chordata</taxon>
        <taxon>Craniata</taxon>
        <taxon>Vertebrata</taxon>
        <taxon>Euteleostomi</taxon>
        <taxon>Actinopterygii</taxon>
        <taxon>Neopterygii</taxon>
        <taxon>Teleostei</taxon>
        <taxon>Neoteleostei</taxon>
        <taxon>Acanthomorphata</taxon>
        <taxon>Carangaria</taxon>
        <taxon>Pleuronectiformes</taxon>
        <taxon>Pleuronectoidei</taxon>
        <taxon>Cynoglossidae</taxon>
        <taxon>Cynoglossinae</taxon>
        <taxon>Cynoglossus</taxon>
    </lineage>
</organism>
<feature type="compositionally biased region" description="Basic and acidic residues" evidence="17">
    <location>
        <begin position="262"/>
        <end position="279"/>
    </location>
</feature>
<dbReference type="SUPFAM" id="SSF82199">
    <property type="entry name" value="SET domain"/>
    <property type="match status" value="1"/>
</dbReference>
<dbReference type="Pfam" id="PF00856">
    <property type="entry name" value="SET"/>
    <property type="match status" value="1"/>
</dbReference>
<dbReference type="InterPro" id="IPR042294">
    <property type="entry name" value="SETD2_animal"/>
</dbReference>
<feature type="compositionally biased region" description="Polar residues" evidence="17">
    <location>
        <begin position="61"/>
        <end position="85"/>
    </location>
</feature>
<feature type="region of interest" description="Disordered" evidence="17">
    <location>
        <begin position="958"/>
        <end position="981"/>
    </location>
</feature>
<feature type="domain" description="AWS" evidence="21">
    <location>
        <begin position="1345"/>
        <end position="1399"/>
    </location>
</feature>
<feature type="compositionally biased region" description="Polar residues" evidence="17">
    <location>
        <begin position="741"/>
        <end position="751"/>
    </location>
</feature>
<keyword evidence="8" id="KW-0808">Transferase</keyword>
<evidence type="ECO:0000256" key="1">
    <source>
        <dbReference type="ARBA" id="ARBA00004123"/>
    </source>
</evidence>
<keyword evidence="14" id="KW-0805">Transcription regulation</keyword>
<dbReference type="SMART" id="SM00570">
    <property type="entry name" value="AWS"/>
    <property type="match status" value="1"/>
</dbReference>
<evidence type="ECO:0000256" key="12">
    <source>
        <dbReference type="ARBA" id="ARBA00022833"/>
    </source>
</evidence>
<feature type="compositionally biased region" description="Polar residues" evidence="17">
    <location>
        <begin position="966"/>
        <end position="981"/>
    </location>
</feature>
<evidence type="ECO:0000256" key="10">
    <source>
        <dbReference type="ARBA" id="ARBA00022723"/>
    </source>
</evidence>
<feature type="region of interest" description="Disordered" evidence="17">
    <location>
        <begin position="2487"/>
        <end position="2527"/>
    </location>
</feature>
<keyword evidence="11" id="KW-0221">Differentiation</keyword>
<evidence type="ECO:0000256" key="2">
    <source>
        <dbReference type="ARBA" id="ARBA00004286"/>
    </source>
</evidence>
<keyword evidence="12" id="KW-0862">Zinc</keyword>
<comment type="subcellular location">
    <subcellularLocation>
        <location evidence="2">Chromosome</location>
    </subcellularLocation>
    <subcellularLocation>
        <location evidence="1">Nucleus</location>
    </subcellularLocation>
</comment>
<feature type="compositionally biased region" description="Basic residues" evidence="17">
    <location>
        <begin position="1246"/>
        <end position="1258"/>
    </location>
</feature>
<dbReference type="GO" id="GO:0046872">
    <property type="term" value="F:metal ion binding"/>
    <property type="evidence" value="ECO:0007669"/>
    <property type="project" value="UniProtKB-KW"/>
</dbReference>
<evidence type="ECO:0000256" key="16">
    <source>
        <dbReference type="ARBA" id="ARBA00023242"/>
    </source>
</evidence>
<feature type="compositionally biased region" description="Basic and acidic residues" evidence="17">
    <location>
        <begin position="421"/>
        <end position="438"/>
    </location>
</feature>
<feature type="compositionally biased region" description="Polar residues" evidence="17">
    <location>
        <begin position="191"/>
        <end position="203"/>
    </location>
</feature>
<feature type="domain" description="SET" evidence="19">
    <location>
        <begin position="1401"/>
        <end position="1518"/>
    </location>
</feature>
<feature type="compositionally biased region" description="Polar residues" evidence="17">
    <location>
        <begin position="1811"/>
        <end position="1826"/>
    </location>
</feature>
<feature type="region of interest" description="Disordered" evidence="17">
    <location>
        <begin position="737"/>
        <end position="757"/>
    </location>
</feature>
<dbReference type="Ensembl" id="ENSCSET00000007195.1">
    <property type="protein sequence ID" value="ENSCSEP00000007119.1"/>
    <property type="gene ID" value="ENSCSEG00000004591.1"/>
</dbReference>
<feature type="domain" description="WW" evidence="18">
    <location>
        <begin position="2458"/>
        <end position="2491"/>
    </location>
</feature>
<reference evidence="22" key="3">
    <citation type="submission" date="2025-09" db="UniProtKB">
        <authorList>
            <consortium name="Ensembl"/>
        </authorList>
    </citation>
    <scope>IDENTIFICATION</scope>
</reference>
<feature type="compositionally biased region" description="Basic and acidic residues" evidence="17">
    <location>
        <begin position="2158"/>
        <end position="2167"/>
    </location>
</feature>
<dbReference type="Gene3D" id="1.10.1740.100">
    <property type="entry name" value="Set2, Rpb1 interacting domain"/>
    <property type="match status" value="1"/>
</dbReference>
<feature type="compositionally biased region" description="Basic and acidic residues" evidence="17">
    <location>
        <begin position="520"/>
        <end position="554"/>
    </location>
</feature>
<dbReference type="FunFam" id="1.10.1740.100:FF:000001">
    <property type="entry name" value="Histone-lysine N-methyltransferase"/>
    <property type="match status" value="1"/>
</dbReference>
<dbReference type="PROSITE" id="PS50020">
    <property type="entry name" value="WW_DOMAIN_2"/>
    <property type="match status" value="1"/>
</dbReference>
<evidence type="ECO:0000256" key="5">
    <source>
        <dbReference type="ARBA" id="ARBA00022473"/>
    </source>
</evidence>
<feature type="compositionally biased region" description="Basic and acidic residues" evidence="17">
    <location>
        <begin position="565"/>
        <end position="579"/>
    </location>
</feature>
<dbReference type="FunFam" id="2.170.270.10:FF:000016">
    <property type="entry name" value="Histone-lysine N-methyltransferase"/>
    <property type="match status" value="1"/>
</dbReference>
<keyword evidence="10" id="KW-0479">Metal-binding</keyword>
<feature type="compositionally biased region" description="Low complexity" evidence="17">
    <location>
        <begin position="1935"/>
        <end position="1947"/>
    </location>
</feature>
<feature type="compositionally biased region" description="Low complexity" evidence="17">
    <location>
        <begin position="1746"/>
        <end position="1755"/>
    </location>
</feature>
<feature type="compositionally biased region" description="Polar residues" evidence="17">
    <location>
        <begin position="1216"/>
        <end position="1233"/>
    </location>
</feature>
<evidence type="ECO:0000259" key="21">
    <source>
        <dbReference type="PROSITE" id="PS51215"/>
    </source>
</evidence>
<evidence type="ECO:0000256" key="11">
    <source>
        <dbReference type="ARBA" id="ARBA00022782"/>
    </source>
</evidence>
<evidence type="ECO:0000256" key="17">
    <source>
        <dbReference type="SAM" id="MobiDB-lite"/>
    </source>
</evidence>
<dbReference type="InterPro" id="IPR036020">
    <property type="entry name" value="WW_dom_sf"/>
</dbReference>
<feature type="region of interest" description="Disordered" evidence="17">
    <location>
        <begin position="2038"/>
        <end position="2167"/>
    </location>
</feature>
<feature type="compositionally biased region" description="Polar residues" evidence="17">
    <location>
        <begin position="1699"/>
        <end position="1715"/>
    </location>
</feature>
<dbReference type="PANTHER" id="PTHR46711:SF1">
    <property type="entry name" value="HISTONE-LYSINE N-METHYLTRANSFERASE SETD2"/>
    <property type="match status" value="1"/>
</dbReference>
<feature type="compositionally biased region" description="Basic and acidic residues" evidence="17">
    <location>
        <begin position="348"/>
        <end position="371"/>
    </location>
</feature>
<feature type="region of interest" description="Disordered" evidence="17">
    <location>
        <begin position="178"/>
        <end position="203"/>
    </location>
</feature>
<evidence type="ECO:0000256" key="4">
    <source>
        <dbReference type="ARBA" id="ARBA00022454"/>
    </source>
</evidence>
<keyword evidence="7" id="KW-0489">Methyltransferase</keyword>
<dbReference type="Gene3D" id="2.170.270.10">
    <property type="entry name" value="SET domain"/>
    <property type="match status" value="1"/>
</dbReference>
<dbReference type="GeneTree" id="ENSGT00940000166273"/>
<keyword evidence="23" id="KW-1185">Reference proteome</keyword>
<feature type="compositionally biased region" description="Polar residues" evidence="17">
    <location>
        <begin position="1955"/>
        <end position="1980"/>
    </location>
</feature>
<dbReference type="GO" id="GO:0006355">
    <property type="term" value="P:regulation of DNA-templated transcription"/>
    <property type="evidence" value="ECO:0007669"/>
    <property type="project" value="InterPro"/>
</dbReference>
<feature type="compositionally biased region" description="Polar residues" evidence="17">
    <location>
        <begin position="1114"/>
        <end position="1130"/>
    </location>
</feature>
<feature type="compositionally biased region" description="Basic and acidic residues" evidence="17">
    <location>
        <begin position="1275"/>
        <end position="1291"/>
    </location>
</feature>
<feature type="region of interest" description="Disordered" evidence="17">
    <location>
        <begin position="217"/>
        <end position="588"/>
    </location>
</feature>
<dbReference type="InterPro" id="IPR013257">
    <property type="entry name" value="SRI"/>
</dbReference>
<evidence type="ECO:0000256" key="9">
    <source>
        <dbReference type="ARBA" id="ARBA00022691"/>
    </source>
</evidence>
<feature type="compositionally biased region" description="Basic and acidic residues" evidence="17">
    <location>
        <begin position="236"/>
        <end position="253"/>
    </location>
</feature>
<dbReference type="EC" id="2.1.1.359" evidence="3"/>
<dbReference type="SMART" id="SM00508">
    <property type="entry name" value="PostSET"/>
    <property type="match status" value="1"/>
</dbReference>